<evidence type="ECO:0000313" key="1">
    <source>
        <dbReference type="EMBL" id="KAA8699040.1"/>
    </source>
</evidence>
<dbReference type="EMBL" id="VXKC01000048">
    <property type="protein sequence ID" value="KAA8699040.1"/>
    <property type="molecule type" value="Genomic_DNA"/>
</dbReference>
<dbReference type="AlphaFoldDB" id="A0A5M9PSM3"/>
<dbReference type="Proteomes" id="UP000325203">
    <property type="component" value="Unassembled WGS sequence"/>
</dbReference>
<proteinExistence type="predicted"/>
<sequence length="166" mass="19722">MMKNSMKLLNSTLFLFFNDELSNYTEEPQNSEYESFTFRVGGLSFRNRLAKKTPTKKGYFVVFWEKDKQKQNHAFSFKESPDFLIINIIDNYHKGLFLFPKSVLLKHKILSGFQSKGKMGIRVYPIWENNLNKTAIKTQKWQLEYFLDLSIKNLNYKKLEAILKKL</sequence>
<dbReference type="InterPro" id="IPR011235">
    <property type="entry name" value="MepB-like"/>
</dbReference>
<reference evidence="1 2" key="1">
    <citation type="submission" date="2019-09" db="EMBL/GenBank/DDBJ databases">
        <title>Draft genome sequence of various Type strains from the CCUG.</title>
        <authorList>
            <person name="Pineiro-Iglesias B."/>
            <person name="Tunovic T."/>
            <person name="Unosson C."/>
            <person name="Inganas E."/>
            <person name="Ohlen M."/>
            <person name="Cardew S."/>
            <person name="Jensie-Markopoulos S."/>
            <person name="Salva-Serra F."/>
            <person name="Jaen-Luchoro D."/>
            <person name="Karlsson R."/>
            <person name="Svensson-Stadler L."/>
            <person name="Chun J."/>
            <person name="Moore E."/>
        </authorList>
    </citation>
    <scope>NUCLEOTIDE SEQUENCE [LARGE SCALE GENOMIC DNA]</scope>
    <source>
        <strain evidence="1 2">CCUG 32210T</strain>
    </source>
</reference>
<organism evidence="1 2">
    <name type="scientific">Lactococcus lactis subsp. hordniae</name>
    <dbReference type="NCBI Taxonomy" id="203404"/>
    <lineage>
        <taxon>Bacteria</taxon>
        <taxon>Bacillati</taxon>
        <taxon>Bacillota</taxon>
        <taxon>Bacilli</taxon>
        <taxon>Lactobacillales</taxon>
        <taxon>Streptococcaceae</taxon>
        <taxon>Lactococcus</taxon>
    </lineage>
</organism>
<name>A0A5M9PSM3_LACLH</name>
<comment type="caution">
    <text evidence="1">The sequence shown here is derived from an EMBL/GenBank/DDBJ whole genome shotgun (WGS) entry which is preliminary data.</text>
</comment>
<dbReference type="PIRSF" id="PIRSF032285">
    <property type="entry name" value="UCP032285"/>
    <property type="match status" value="1"/>
</dbReference>
<dbReference type="Gene3D" id="3.40.1350.140">
    <property type="entry name" value="MepB-like"/>
    <property type="match status" value="1"/>
</dbReference>
<gene>
    <name evidence="1" type="ORF">F4V48_12170</name>
</gene>
<accession>A0A5M9PSM3</accession>
<evidence type="ECO:0000313" key="2">
    <source>
        <dbReference type="Proteomes" id="UP000325203"/>
    </source>
</evidence>
<dbReference type="InterPro" id="IPR038231">
    <property type="entry name" value="MepB-like_sf"/>
</dbReference>
<dbReference type="Pfam" id="PF08877">
    <property type="entry name" value="MepB-like"/>
    <property type="match status" value="1"/>
</dbReference>
<protein>
    <submittedName>
        <fullName evidence="1">MepB family protein</fullName>
    </submittedName>
</protein>